<dbReference type="InterPro" id="IPR002918">
    <property type="entry name" value="Lipase_EstA/Esterase_EstB"/>
</dbReference>
<dbReference type="RefSeq" id="WP_171098941.1">
    <property type="nucleotide sequence ID" value="NZ_CP053084.1"/>
</dbReference>
<organism evidence="1 2">
    <name type="scientific">Limnobacter profundi</name>
    <dbReference type="NCBI Taxonomy" id="2732163"/>
    <lineage>
        <taxon>Bacteria</taxon>
        <taxon>Pseudomonadati</taxon>
        <taxon>Pseudomonadota</taxon>
        <taxon>Betaproteobacteria</taxon>
        <taxon>Burkholderiales</taxon>
        <taxon>Burkholderiaceae</taxon>
        <taxon>Limnobacter</taxon>
    </lineage>
</organism>
<dbReference type="InterPro" id="IPR053228">
    <property type="entry name" value="Stereospecific_Lipase"/>
</dbReference>
<proteinExistence type="predicted"/>
<dbReference type="Proteomes" id="UP000501130">
    <property type="component" value="Chromosome"/>
</dbReference>
<keyword evidence="2" id="KW-1185">Reference proteome</keyword>
<evidence type="ECO:0000313" key="2">
    <source>
        <dbReference type="Proteomes" id="UP000501130"/>
    </source>
</evidence>
<dbReference type="EMBL" id="CP053084">
    <property type="protein sequence ID" value="QJR29518.1"/>
    <property type="molecule type" value="Genomic_DNA"/>
</dbReference>
<dbReference type="PANTHER" id="PTHR37574:SF1">
    <property type="entry name" value="LIPASE B"/>
    <property type="match status" value="1"/>
</dbReference>
<dbReference type="InterPro" id="IPR029058">
    <property type="entry name" value="AB_hydrolase_fold"/>
</dbReference>
<dbReference type="PROSITE" id="PS51257">
    <property type="entry name" value="PROKAR_LIPOPROTEIN"/>
    <property type="match status" value="1"/>
</dbReference>
<gene>
    <name evidence="1" type="ORF">HKT17_07230</name>
</gene>
<dbReference type="Gene3D" id="3.40.50.1820">
    <property type="entry name" value="alpha/beta hydrolase"/>
    <property type="match status" value="1"/>
</dbReference>
<sequence>MKPFKLFVISSFLVLSACGSDNSTNSESSRIASSGFVPADSPSPPLLISEQELDAAMQCSEGFGSDSGRAVLLVPGATQTVESNFSWNYIPAFDEAGIPWCAVDLPNSNTGELQASSEYITHAIRKMFRTTNTKIAIVGFSQGGVMPRWSLKFFPDTRDMVEDMIGIAAANHGLIETSLLCATPVIGCITSFTQIAVAAKWLDALNAGGETLPGIDYTQVYTRTDDVAIPNFDEENGVSSLRTGEGNKVNIATQDVCLTNTADHFLVGSSDAVGYAIVSDALSHPGVASLERLKAQVPALCLTPFMPGVDPLSFPINFATKMMSTFAQSVALQPKSTEEPPLRCYAGGMC</sequence>
<protein>
    <submittedName>
        <fullName evidence="1">Lipase</fullName>
    </submittedName>
</protein>
<evidence type="ECO:0000313" key="1">
    <source>
        <dbReference type="EMBL" id="QJR29518.1"/>
    </source>
</evidence>
<dbReference type="SUPFAM" id="SSF53474">
    <property type="entry name" value="alpha/beta-Hydrolases"/>
    <property type="match status" value="1"/>
</dbReference>
<name>A0ABX6N553_9BURK</name>
<accession>A0ABX6N553</accession>
<dbReference type="Pfam" id="PF01674">
    <property type="entry name" value="Lipase_2"/>
    <property type="match status" value="1"/>
</dbReference>
<reference evidence="1 2" key="1">
    <citation type="submission" date="2020-05" db="EMBL/GenBank/DDBJ databases">
        <title>Compete genome of Limnobacter sp. SAORIC-580.</title>
        <authorList>
            <person name="Song J."/>
            <person name="Cho J.-C."/>
        </authorList>
    </citation>
    <scope>NUCLEOTIDE SEQUENCE [LARGE SCALE GENOMIC DNA]</scope>
    <source>
        <strain evidence="1 2">SAORIC-580</strain>
    </source>
</reference>
<dbReference type="PANTHER" id="PTHR37574">
    <property type="entry name" value="LIPASE B"/>
    <property type="match status" value="1"/>
</dbReference>